<evidence type="ECO:0000256" key="9">
    <source>
        <dbReference type="ARBA" id="ARBA00023242"/>
    </source>
</evidence>
<sequence length="439" mass="49457">MPKKQPRNAFYFYMLDYKEEQRKKGINYGNMAEVAEAAGPLWRDAPPAARKKFEEMAKKEKQKRNIPEMKFTSTGVSLAEIDRQEKELKDAEETERQDIKNIVKLKSFNGEIVNEDFYLMDVNFYCKAGGEYLIAESTVLRFNLIDGIKDQYHEIINPGQIPVGYAFEVKLGSQEMGLEMPDETKPKSNYFQILANLIDYLKQKDRNMKTMPPLFTMPDKIAPVHDFILQMCTRAAEDDGIFRVYKLDTLFFTLINAIKNRSNEGFPKESLALAQLKKDPFKYTPGLGCEIHEEGDKAIECTTSRVKRWAYTVLDSCCPVAGLDVRPGAHVPHDTDLDGILTYKEQKRGRAGPSVAGSMFGPPSSNVSAISDSHNDTASSVEAPKKRVHVPLRMPKTDYSQSIRPAPELTETNFPSLSAGHGRGRGLSGSFGKMNINKK</sequence>
<keyword evidence="6" id="KW-0221">Differentiation</keyword>
<evidence type="ECO:0000256" key="10">
    <source>
        <dbReference type="ARBA" id="ARBA00023254"/>
    </source>
</evidence>
<name>A0ABN8AZN6_CHISP</name>
<protein>
    <recommendedName>
        <fullName evidence="13">HMG box domain-containing protein</fullName>
    </recommendedName>
</protein>
<organism evidence="14 15">
    <name type="scientific">Chilo suppressalis</name>
    <name type="common">Asiatic rice borer moth</name>
    <dbReference type="NCBI Taxonomy" id="168631"/>
    <lineage>
        <taxon>Eukaryota</taxon>
        <taxon>Metazoa</taxon>
        <taxon>Ecdysozoa</taxon>
        <taxon>Arthropoda</taxon>
        <taxon>Hexapoda</taxon>
        <taxon>Insecta</taxon>
        <taxon>Pterygota</taxon>
        <taxon>Neoptera</taxon>
        <taxon>Endopterygota</taxon>
        <taxon>Lepidoptera</taxon>
        <taxon>Glossata</taxon>
        <taxon>Ditrysia</taxon>
        <taxon>Pyraloidea</taxon>
        <taxon>Crambidae</taxon>
        <taxon>Crambinae</taxon>
        <taxon>Chilo</taxon>
    </lineage>
</organism>
<keyword evidence="4" id="KW-0217">Developmental protein</keyword>
<evidence type="ECO:0000256" key="7">
    <source>
        <dbReference type="ARBA" id="ARBA00023125"/>
    </source>
</evidence>
<dbReference type="InterPro" id="IPR024970">
    <property type="entry name" value="Maelstrom"/>
</dbReference>
<dbReference type="Pfam" id="PF13017">
    <property type="entry name" value="Maelstrom"/>
    <property type="match status" value="1"/>
</dbReference>
<dbReference type="EMBL" id="OU963909">
    <property type="protein sequence ID" value="CAH0400252.1"/>
    <property type="molecule type" value="Genomic_DNA"/>
</dbReference>
<comment type="similarity">
    <text evidence="3">Belongs to the maelstrom family.</text>
</comment>
<dbReference type="PANTHER" id="PTHR21358">
    <property type="entry name" value="PROTEIN MAELSTROM HOMOLOG"/>
    <property type="match status" value="1"/>
</dbReference>
<accession>A0ABN8AZN6</accession>
<evidence type="ECO:0000256" key="5">
    <source>
        <dbReference type="ARBA" id="ARBA00022490"/>
    </source>
</evidence>
<evidence type="ECO:0000259" key="13">
    <source>
        <dbReference type="PROSITE" id="PS50118"/>
    </source>
</evidence>
<keyword evidence="7 11" id="KW-0238">DNA-binding</keyword>
<evidence type="ECO:0000256" key="3">
    <source>
        <dbReference type="ARBA" id="ARBA00007057"/>
    </source>
</evidence>
<evidence type="ECO:0000256" key="12">
    <source>
        <dbReference type="SAM" id="MobiDB-lite"/>
    </source>
</evidence>
<dbReference type="PROSITE" id="PS50118">
    <property type="entry name" value="HMG_BOX_2"/>
    <property type="match status" value="1"/>
</dbReference>
<dbReference type="PANTHER" id="PTHR21358:SF4">
    <property type="entry name" value="PROTEIN MAELSTROM HOMOLOG"/>
    <property type="match status" value="1"/>
</dbReference>
<keyword evidence="9 11" id="KW-0539">Nucleus</keyword>
<dbReference type="Proteomes" id="UP001153292">
    <property type="component" value="Chromosome 16"/>
</dbReference>
<keyword evidence="5" id="KW-0963">Cytoplasm</keyword>
<feature type="region of interest" description="Disordered" evidence="12">
    <location>
        <begin position="409"/>
        <end position="439"/>
    </location>
</feature>
<evidence type="ECO:0000313" key="15">
    <source>
        <dbReference type="Proteomes" id="UP001153292"/>
    </source>
</evidence>
<dbReference type="SUPFAM" id="SSF47095">
    <property type="entry name" value="HMG-box"/>
    <property type="match status" value="1"/>
</dbReference>
<keyword evidence="8" id="KW-0943">RNA-mediated gene silencing</keyword>
<dbReference type="Gene3D" id="1.10.30.10">
    <property type="entry name" value="High mobility group box domain"/>
    <property type="match status" value="1"/>
</dbReference>
<evidence type="ECO:0000256" key="2">
    <source>
        <dbReference type="ARBA" id="ARBA00004496"/>
    </source>
</evidence>
<keyword evidence="10" id="KW-0469">Meiosis</keyword>
<evidence type="ECO:0000256" key="1">
    <source>
        <dbReference type="ARBA" id="ARBA00004123"/>
    </source>
</evidence>
<feature type="domain" description="HMG box" evidence="13">
    <location>
        <begin position="3"/>
        <end position="72"/>
    </location>
</feature>
<dbReference type="InterPro" id="IPR009071">
    <property type="entry name" value="HMG_box_dom"/>
</dbReference>
<evidence type="ECO:0000256" key="11">
    <source>
        <dbReference type="PROSITE-ProRule" id="PRU00267"/>
    </source>
</evidence>
<evidence type="ECO:0000313" key="14">
    <source>
        <dbReference type="EMBL" id="CAH0400252.1"/>
    </source>
</evidence>
<gene>
    <name evidence="14" type="ORF">CHILSU_LOCUS3441</name>
</gene>
<evidence type="ECO:0000256" key="8">
    <source>
        <dbReference type="ARBA" id="ARBA00023158"/>
    </source>
</evidence>
<evidence type="ECO:0000256" key="4">
    <source>
        <dbReference type="ARBA" id="ARBA00022473"/>
    </source>
</evidence>
<comment type="subcellular location">
    <subcellularLocation>
        <location evidence="2">Cytoplasm</location>
    </subcellularLocation>
    <subcellularLocation>
        <location evidence="1">Nucleus</location>
    </subcellularLocation>
</comment>
<keyword evidence="15" id="KW-1185">Reference proteome</keyword>
<dbReference type="CDD" id="cd21992">
    <property type="entry name" value="HMG-box_MAEL"/>
    <property type="match status" value="1"/>
</dbReference>
<reference evidence="14" key="1">
    <citation type="submission" date="2021-12" db="EMBL/GenBank/DDBJ databases">
        <authorList>
            <person name="King R."/>
        </authorList>
    </citation>
    <scope>NUCLEOTIDE SEQUENCE</scope>
</reference>
<evidence type="ECO:0000256" key="6">
    <source>
        <dbReference type="ARBA" id="ARBA00022782"/>
    </source>
</evidence>
<feature type="DNA-binding region" description="HMG box" evidence="11">
    <location>
        <begin position="3"/>
        <end position="72"/>
    </location>
</feature>
<dbReference type="Pfam" id="PF09011">
    <property type="entry name" value="HMG_box_2"/>
    <property type="match status" value="1"/>
</dbReference>
<proteinExistence type="inferred from homology"/>
<dbReference type="InterPro" id="IPR039259">
    <property type="entry name" value="Protein_maelstrom"/>
</dbReference>
<dbReference type="InterPro" id="IPR036910">
    <property type="entry name" value="HMG_box_dom_sf"/>
</dbReference>